<evidence type="ECO:0000313" key="3">
    <source>
        <dbReference type="Proteomes" id="UP001239462"/>
    </source>
</evidence>
<dbReference type="InterPro" id="IPR050508">
    <property type="entry name" value="Methyltransf_Superfamily"/>
</dbReference>
<dbReference type="Proteomes" id="UP001239462">
    <property type="component" value="Unassembled WGS sequence"/>
</dbReference>
<dbReference type="Gene3D" id="3.40.50.150">
    <property type="entry name" value="Vaccinia Virus protein VP39"/>
    <property type="match status" value="1"/>
</dbReference>
<dbReference type="Pfam" id="PF08241">
    <property type="entry name" value="Methyltransf_11"/>
    <property type="match status" value="1"/>
</dbReference>
<gene>
    <name evidence="2" type="ORF">QTN89_20715</name>
</gene>
<keyword evidence="2" id="KW-0808">Transferase</keyword>
<dbReference type="PANTHER" id="PTHR42912">
    <property type="entry name" value="METHYLTRANSFERASE"/>
    <property type="match status" value="1"/>
</dbReference>
<dbReference type="PANTHER" id="PTHR42912:SF80">
    <property type="entry name" value="METHYLTRANSFERASE DOMAIN-CONTAINING PROTEIN"/>
    <property type="match status" value="1"/>
</dbReference>
<dbReference type="CDD" id="cd02440">
    <property type="entry name" value="AdoMet_MTases"/>
    <property type="match status" value="1"/>
</dbReference>
<dbReference type="SUPFAM" id="SSF53335">
    <property type="entry name" value="S-adenosyl-L-methionine-dependent methyltransferases"/>
    <property type="match status" value="1"/>
</dbReference>
<dbReference type="InterPro" id="IPR013216">
    <property type="entry name" value="Methyltransf_11"/>
</dbReference>
<dbReference type="GO" id="GO:0008168">
    <property type="term" value="F:methyltransferase activity"/>
    <property type="evidence" value="ECO:0007669"/>
    <property type="project" value="UniProtKB-KW"/>
</dbReference>
<organism evidence="2 3">
    <name type="scientific">Roseiconus lacunae</name>
    <dbReference type="NCBI Taxonomy" id="2605694"/>
    <lineage>
        <taxon>Bacteria</taxon>
        <taxon>Pseudomonadati</taxon>
        <taxon>Planctomycetota</taxon>
        <taxon>Planctomycetia</taxon>
        <taxon>Pirellulales</taxon>
        <taxon>Pirellulaceae</taxon>
        <taxon>Roseiconus</taxon>
    </lineage>
</organism>
<feature type="domain" description="Methyltransferase type 11" evidence="1">
    <location>
        <begin position="75"/>
        <end position="184"/>
    </location>
</feature>
<dbReference type="EC" id="2.1.1.-" evidence="2"/>
<protein>
    <submittedName>
        <fullName evidence="2">Class I SAM-dependent methyltransferase</fullName>
        <ecNumber evidence="2">2.1.1.-</ecNumber>
    </submittedName>
</protein>
<comment type="caution">
    <text evidence="2">The sequence shown here is derived from an EMBL/GenBank/DDBJ whole genome shotgun (WGS) entry which is preliminary data.</text>
</comment>
<proteinExistence type="predicted"/>
<evidence type="ECO:0000259" key="1">
    <source>
        <dbReference type="Pfam" id="PF08241"/>
    </source>
</evidence>
<reference evidence="2 3" key="1">
    <citation type="submission" date="2023-06" db="EMBL/GenBank/DDBJ databases">
        <title>Roseiconus lacunae JC819 isolated from Gulf of Mannar region, Tamil Nadu.</title>
        <authorList>
            <person name="Pk S."/>
            <person name="Ch S."/>
            <person name="Ch V.R."/>
        </authorList>
    </citation>
    <scope>NUCLEOTIDE SEQUENCE [LARGE SCALE GENOMIC DNA]</scope>
    <source>
        <strain evidence="2 3">JC819</strain>
    </source>
</reference>
<keyword evidence="2" id="KW-0489">Methyltransferase</keyword>
<dbReference type="InterPro" id="IPR029063">
    <property type="entry name" value="SAM-dependent_MTases_sf"/>
</dbReference>
<name>A0ABT7PN15_9BACT</name>
<dbReference type="EMBL" id="JASZZN010000017">
    <property type="protein sequence ID" value="MDM4017882.1"/>
    <property type="molecule type" value="Genomic_DNA"/>
</dbReference>
<accession>A0ABT7PN15</accession>
<sequence length="295" mass="33073">MTQDSMPPDRLRPNGVAPGTWRYIHQRTIARHYDDFVEDTPLCKLDHDYVITHLGKAAAAPGSEKKCETNSPLLLDLGCGTGRLAFPACGLGFDVLAIDLSQHMLMQLAERTATVQGTIASTATDSSVYPLRASLVELGGIRDEIADHAVCMFSTLGMIAGRQNRVDCLRHIHRILRPGGKFLFHVHRRWAALREPGGFKQLTQSWLRSHRQRDADFGDWTYAYRGLPNMFMHRFDQHELRHLVRASGFRIDRLDRIKLDGSGLTQSRWNSGGYFVVCSKPDTKDSLSAKASASK</sequence>
<keyword evidence="3" id="KW-1185">Reference proteome</keyword>
<dbReference type="RefSeq" id="WP_289165453.1">
    <property type="nucleotide sequence ID" value="NZ_JASZZN010000017.1"/>
</dbReference>
<evidence type="ECO:0000313" key="2">
    <source>
        <dbReference type="EMBL" id="MDM4017882.1"/>
    </source>
</evidence>
<dbReference type="GO" id="GO:0032259">
    <property type="term" value="P:methylation"/>
    <property type="evidence" value="ECO:0007669"/>
    <property type="project" value="UniProtKB-KW"/>
</dbReference>